<dbReference type="EMBL" id="JAAORB010000007">
    <property type="protein sequence ID" value="NHQ74016.1"/>
    <property type="molecule type" value="Genomic_DNA"/>
</dbReference>
<evidence type="ECO:0000313" key="2">
    <source>
        <dbReference type="EMBL" id="NHQ74016.1"/>
    </source>
</evidence>
<dbReference type="RefSeq" id="WP_167194428.1">
    <property type="nucleotide sequence ID" value="NZ_JAAORB010000007.1"/>
</dbReference>
<accession>A0A967BDF4</accession>
<sequence>MSLERVEMKIHPDMLRAANRLARQRDVTVGQLVRDLLSREIGRASAAKPPVRADERLVAPLRARLAHDLAEAEGWDDLQARLTSKGYVLRAAGGGLALHDWPADRRICKASELGFSYARLMRRFGAPLPGHSHTWLEKQHLNQTQSGTPKGAPDDNLTEPF</sequence>
<keyword evidence="3" id="KW-1185">Reference proteome</keyword>
<name>A0A967BDF4_9RHOB</name>
<gene>
    <name evidence="2" type="ORF">HAT86_05985</name>
</gene>
<protein>
    <submittedName>
        <fullName evidence="2">Uncharacterized protein</fullName>
    </submittedName>
</protein>
<evidence type="ECO:0000313" key="3">
    <source>
        <dbReference type="Proteomes" id="UP000639775"/>
    </source>
</evidence>
<organism evidence="2 3">
    <name type="scientific">Roseovarius gahaiensis</name>
    <dbReference type="NCBI Taxonomy" id="2716691"/>
    <lineage>
        <taxon>Bacteria</taxon>
        <taxon>Pseudomonadati</taxon>
        <taxon>Pseudomonadota</taxon>
        <taxon>Alphaproteobacteria</taxon>
        <taxon>Rhodobacterales</taxon>
        <taxon>Roseobacteraceae</taxon>
        <taxon>Roseovarius</taxon>
    </lineage>
</organism>
<dbReference type="AlphaFoldDB" id="A0A967BDF4"/>
<feature type="region of interest" description="Disordered" evidence="1">
    <location>
        <begin position="141"/>
        <end position="161"/>
    </location>
</feature>
<evidence type="ECO:0000256" key="1">
    <source>
        <dbReference type="SAM" id="MobiDB-lite"/>
    </source>
</evidence>
<reference evidence="2" key="1">
    <citation type="submission" date="2020-03" db="EMBL/GenBank/DDBJ databases">
        <title>Roseovarius gahaiensis sp. nov., isolated from Gahai Saline Lake, China.</title>
        <authorList>
            <person name="Sun X."/>
        </authorList>
    </citation>
    <scope>NUCLEOTIDE SEQUENCE</scope>
    <source>
        <strain evidence="2">GH877</strain>
    </source>
</reference>
<dbReference type="Proteomes" id="UP000639775">
    <property type="component" value="Unassembled WGS sequence"/>
</dbReference>
<comment type="caution">
    <text evidence="2">The sequence shown here is derived from an EMBL/GenBank/DDBJ whole genome shotgun (WGS) entry which is preliminary data.</text>
</comment>
<proteinExistence type="predicted"/>